<reference evidence="1 2" key="1">
    <citation type="submission" date="2021-06" db="EMBL/GenBank/DDBJ databases">
        <title>Actinomycetes sequencing.</title>
        <authorList>
            <person name="Shan Q."/>
        </authorList>
    </citation>
    <scope>NUCLEOTIDE SEQUENCE [LARGE SCALE GENOMIC DNA]</scope>
    <source>
        <strain evidence="1 2">NEAU-G5</strain>
    </source>
</reference>
<dbReference type="Proteomes" id="UP000733379">
    <property type="component" value="Unassembled WGS sequence"/>
</dbReference>
<dbReference type="RefSeq" id="WP_215915328.1">
    <property type="nucleotide sequence ID" value="NZ_JAHKNI010000001.1"/>
</dbReference>
<accession>A0ABS6ATV9</accession>
<sequence length="66" mass="7106">MTGTRSNQQCTITGPEAVSFGDVAEAIDDVEHLTGEPARTFQAYVEETWSASNAMPPLAHGYSTFL</sequence>
<evidence type="ECO:0000313" key="2">
    <source>
        <dbReference type="Proteomes" id="UP000733379"/>
    </source>
</evidence>
<proteinExistence type="predicted"/>
<keyword evidence="2" id="KW-1185">Reference proteome</keyword>
<organism evidence="1 2">
    <name type="scientific">Nocardia albiluteola</name>
    <dbReference type="NCBI Taxonomy" id="2842303"/>
    <lineage>
        <taxon>Bacteria</taxon>
        <taxon>Bacillati</taxon>
        <taxon>Actinomycetota</taxon>
        <taxon>Actinomycetes</taxon>
        <taxon>Mycobacteriales</taxon>
        <taxon>Nocardiaceae</taxon>
        <taxon>Nocardia</taxon>
    </lineage>
</organism>
<evidence type="ECO:0000313" key="1">
    <source>
        <dbReference type="EMBL" id="MBU3060463.1"/>
    </source>
</evidence>
<dbReference type="EMBL" id="JAHKNI010000001">
    <property type="protein sequence ID" value="MBU3060463.1"/>
    <property type="molecule type" value="Genomic_DNA"/>
</dbReference>
<comment type="caution">
    <text evidence="1">The sequence shown here is derived from an EMBL/GenBank/DDBJ whole genome shotgun (WGS) entry which is preliminary data.</text>
</comment>
<gene>
    <name evidence="1" type="ORF">KO481_02860</name>
</gene>
<protein>
    <submittedName>
        <fullName evidence="1">Uncharacterized protein</fullName>
    </submittedName>
</protein>
<name>A0ABS6ATV9_9NOCA</name>